<dbReference type="Proteomes" id="UP000787156">
    <property type="component" value="Unassembled WGS sequence"/>
</dbReference>
<dbReference type="AlphaFoldDB" id="A0A9D2ZZQ1"/>
<evidence type="ECO:0000313" key="1">
    <source>
        <dbReference type="EMBL" id="HJF29131.1"/>
    </source>
</evidence>
<evidence type="ECO:0000313" key="2">
    <source>
        <dbReference type="Proteomes" id="UP000787156"/>
    </source>
</evidence>
<accession>A0A9D2ZZQ1</accession>
<organism evidence="1 2">
    <name type="scientific">Acinetobacter lwoffii</name>
    <dbReference type="NCBI Taxonomy" id="28090"/>
    <lineage>
        <taxon>Bacteria</taxon>
        <taxon>Pseudomonadati</taxon>
        <taxon>Pseudomonadota</taxon>
        <taxon>Gammaproteobacteria</taxon>
        <taxon>Moraxellales</taxon>
        <taxon>Moraxellaceae</taxon>
        <taxon>Acinetobacter</taxon>
    </lineage>
</organism>
<reference evidence="1" key="1">
    <citation type="journal article" date="2021" name="PeerJ">
        <title>Extensive microbial diversity within the chicken gut microbiome revealed by metagenomics and culture.</title>
        <authorList>
            <person name="Gilroy R."/>
            <person name="Ravi A."/>
            <person name="Getino M."/>
            <person name="Pursley I."/>
            <person name="Horton D.L."/>
            <person name="Alikhan N.F."/>
            <person name="Baker D."/>
            <person name="Gharbi K."/>
            <person name="Hall N."/>
            <person name="Watson M."/>
            <person name="Adriaenssens E.M."/>
            <person name="Foster-Nyarko E."/>
            <person name="Jarju S."/>
            <person name="Secka A."/>
            <person name="Antonio M."/>
            <person name="Oren A."/>
            <person name="Chaudhuri R.R."/>
            <person name="La Ragione R."/>
            <person name="Hildebrand F."/>
            <person name="Pallen M.J."/>
        </authorList>
    </citation>
    <scope>NUCLEOTIDE SEQUENCE</scope>
    <source>
        <strain evidence="1">CHK135-1449</strain>
    </source>
</reference>
<name>A0A9D2ZZQ1_ACILW</name>
<proteinExistence type="predicted"/>
<sequence length="243" mass="27422">MSVDATRWAWLAPVKSSTQRLVLLSLADRAGEYHTCFPSVARITKDTKLNRKTIMKVIGELIELGLVEDTGHKKGATKQVIVYRLLGIKTREDEEINSTNIGTVPKTEQSQNYQETVPFLPHNSTNIGTQNLKGTKKESNNNIKFNFAQELKNLGAEEQLISDWLVVRKNKKAANTKTSFDGFVRELKKSNLEVNTALKICVERNWQGFNSGWLNNIDLSIYQQSSQKSEQAPQNLKTVKGAW</sequence>
<reference evidence="1" key="2">
    <citation type="submission" date="2021-09" db="EMBL/GenBank/DDBJ databases">
        <authorList>
            <person name="Gilroy R."/>
        </authorList>
    </citation>
    <scope>NUCLEOTIDE SEQUENCE</scope>
    <source>
        <strain evidence="1">CHK135-1449</strain>
    </source>
</reference>
<dbReference type="Pfam" id="PF13730">
    <property type="entry name" value="HTH_36"/>
    <property type="match status" value="1"/>
</dbReference>
<dbReference type="Gene3D" id="1.10.10.10">
    <property type="entry name" value="Winged helix-like DNA-binding domain superfamily/Winged helix DNA-binding domain"/>
    <property type="match status" value="1"/>
</dbReference>
<comment type="caution">
    <text evidence="1">The sequence shown here is derived from an EMBL/GenBank/DDBJ whole genome shotgun (WGS) entry which is preliminary data.</text>
</comment>
<gene>
    <name evidence="1" type="ORF">K8V79_13025</name>
</gene>
<dbReference type="InterPro" id="IPR036388">
    <property type="entry name" value="WH-like_DNA-bd_sf"/>
</dbReference>
<dbReference type="EMBL" id="DYWX01000142">
    <property type="protein sequence ID" value="HJF29131.1"/>
    <property type="molecule type" value="Genomic_DNA"/>
</dbReference>
<protein>
    <submittedName>
        <fullName evidence="1">Helix-turn-helix domain-containing protein</fullName>
    </submittedName>
</protein>